<name>A0AB34GLJ0_ESCRO</name>
<sequence length="69" mass="7492">MLNEGSCQTFRKQLPPLKSTPYLSPDSSAEPGKVPGTDSVDQLNHISLSEELKLRVAVFLRVPDLLGGL</sequence>
<evidence type="ECO:0000256" key="1">
    <source>
        <dbReference type="SAM" id="MobiDB-lite"/>
    </source>
</evidence>
<protein>
    <submittedName>
        <fullName evidence="2">Uncharacterized protein</fullName>
    </submittedName>
</protein>
<accession>A0AB34GLJ0</accession>
<feature type="compositionally biased region" description="Polar residues" evidence="1">
    <location>
        <begin position="1"/>
        <end position="11"/>
    </location>
</feature>
<keyword evidence="3" id="KW-1185">Reference proteome</keyword>
<evidence type="ECO:0000313" key="3">
    <source>
        <dbReference type="Proteomes" id="UP001159641"/>
    </source>
</evidence>
<evidence type="ECO:0000313" key="2">
    <source>
        <dbReference type="EMBL" id="KAJ8780102.1"/>
    </source>
</evidence>
<dbReference type="EMBL" id="JAIQCJ010002165">
    <property type="protein sequence ID" value="KAJ8780102.1"/>
    <property type="molecule type" value="Genomic_DNA"/>
</dbReference>
<dbReference type="Proteomes" id="UP001159641">
    <property type="component" value="Unassembled WGS sequence"/>
</dbReference>
<comment type="caution">
    <text evidence="2">The sequence shown here is derived from an EMBL/GenBank/DDBJ whole genome shotgun (WGS) entry which is preliminary data.</text>
</comment>
<proteinExistence type="predicted"/>
<organism evidence="2 3">
    <name type="scientific">Eschrichtius robustus</name>
    <name type="common">California gray whale</name>
    <name type="synonym">Eschrichtius gibbosus</name>
    <dbReference type="NCBI Taxonomy" id="9764"/>
    <lineage>
        <taxon>Eukaryota</taxon>
        <taxon>Metazoa</taxon>
        <taxon>Chordata</taxon>
        <taxon>Craniata</taxon>
        <taxon>Vertebrata</taxon>
        <taxon>Euteleostomi</taxon>
        <taxon>Mammalia</taxon>
        <taxon>Eutheria</taxon>
        <taxon>Laurasiatheria</taxon>
        <taxon>Artiodactyla</taxon>
        <taxon>Whippomorpha</taxon>
        <taxon>Cetacea</taxon>
        <taxon>Mysticeti</taxon>
        <taxon>Eschrichtiidae</taxon>
        <taxon>Eschrichtius</taxon>
    </lineage>
</organism>
<feature type="region of interest" description="Disordered" evidence="1">
    <location>
        <begin position="1"/>
        <end position="38"/>
    </location>
</feature>
<reference evidence="2 3" key="1">
    <citation type="submission" date="2022-11" db="EMBL/GenBank/DDBJ databases">
        <title>Whole genome sequence of Eschrichtius robustus ER-17-0199.</title>
        <authorList>
            <person name="Bruniche-Olsen A."/>
            <person name="Black A.N."/>
            <person name="Fields C.J."/>
            <person name="Walden K."/>
            <person name="Dewoody J.A."/>
        </authorList>
    </citation>
    <scope>NUCLEOTIDE SEQUENCE [LARGE SCALE GENOMIC DNA]</scope>
    <source>
        <strain evidence="2">ER-17-0199</strain>
        <tissue evidence="2">Blubber</tissue>
    </source>
</reference>
<gene>
    <name evidence="2" type="ORF">J1605_011897</name>
</gene>
<dbReference type="AlphaFoldDB" id="A0AB34GLJ0"/>